<accession>A0ACB0XQE0</accession>
<evidence type="ECO:0000313" key="1">
    <source>
        <dbReference type="EMBL" id="CAK5012699.1"/>
    </source>
</evidence>
<sequence>MSILRRIYLVNSDFIPFNLFRAILFTKIYFLILFSVCFLLNIF</sequence>
<protein>
    <submittedName>
        <fullName evidence="1">Uncharacterized protein</fullName>
    </submittedName>
</protein>
<organism evidence="1 2">
    <name type="scientific">Meloidogyne enterolobii</name>
    <name type="common">Root-knot nematode worm</name>
    <name type="synonym">Meloidogyne mayaguensis</name>
    <dbReference type="NCBI Taxonomy" id="390850"/>
    <lineage>
        <taxon>Eukaryota</taxon>
        <taxon>Metazoa</taxon>
        <taxon>Ecdysozoa</taxon>
        <taxon>Nematoda</taxon>
        <taxon>Chromadorea</taxon>
        <taxon>Rhabditida</taxon>
        <taxon>Tylenchina</taxon>
        <taxon>Tylenchomorpha</taxon>
        <taxon>Tylenchoidea</taxon>
        <taxon>Meloidogynidae</taxon>
        <taxon>Meloidogyninae</taxon>
        <taxon>Meloidogyne</taxon>
    </lineage>
</organism>
<evidence type="ECO:0000313" key="2">
    <source>
        <dbReference type="Proteomes" id="UP001497535"/>
    </source>
</evidence>
<dbReference type="EMBL" id="CAVMJV010000002">
    <property type="protein sequence ID" value="CAK5012699.1"/>
    <property type="molecule type" value="Genomic_DNA"/>
</dbReference>
<reference evidence="1" key="1">
    <citation type="submission" date="2023-11" db="EMBL/GenBank/DDBJ databases">
        <authorList>
            <person name="Poullet M."/>
        </authorList>
    </citation>
    <scope>NUCLEOTIDE SEQUENCE</scope>
    <source>
        <strain evidence="1">E1834</strain>
    </source>
</reference>
<comment type="caution">
    <text evidence="1">The sequence shown here is derived from an EMBL/GenBank/DDBJ whole genome shotgun (WGS) entry which is preliminary data.</text>
</comment>
<name>A0ACB0XQE0_MELEN</name>
<keyword evidence="2" id="KW-1185">Reference proteome</keyword>
<dbReference type="Proteomes" id="UP001497535">
    <property type="component" value="Unassembled WGS sequence"/>
</dbReference>
<proteinExistence type="predicted"/>
<gene>
    <name evidence="1" type="ORF">MENTE1834_LOCUS2199</name>
</gene>